<dbReference type="Pfam" id="PF08398">
    <property type="entry name" value="Phospholip_A2_4"/>
    <property type="match status" value="1"/>
</dbReference>
<dbReference type="GO" id="GO:0005198">
    <property type="term" value="F:structural molecule activity"/>
    <property type="evidence" value="ECO:0007669"/>
    <property type="project" value="InterPro"/>
</dbReference>
<dbReference type="InterPro" id="IPR013607">
    <property type="entry name" value="Phospholipase_A2-like"/>
</dbReference>
<reference evidence="3" key="1">
    <citation type="submission" date="2020-09" db="EMBL/GenBank/DDBJ databases">
        <title>Parvovirus dark matter in the feces of wild birds.</title>
        <authorList>
            <person name="Dai Z."/>
            <person name="Yang S."/>
            <person name="Zhang W."/>
        </authorList>
    </citation>
    <scope>NUCLEOTIDE SEQUENCE</scope>
    <source>
        <strain evidence="3">Hbll69par071</strain>
    </source>
</reference>
<evidence type="ECO:0000259" key="2">
    <source>
        <dbReference type="Pfam" id="PF08398"/>
    </source>
</evidence>
<accession>A0A8A4XBU6</accession>
<feature type="domain" description="Phospholipase A2-like" evidence="2">
    <location>
        <begin position="167"/>
        <end position="228"/>
    </location>
</feature>
<sequence length="287" mass="31334">MSLTPVEVFEQQNRANSAPSGSGEPDFVRNAQRHKTYQGYNREGGYRNTAHQRPYDRPGPSRQQETSFTSAQRERNPGVRQRPRPPPQPPETANEYEHIRRQLESRGETRINIPYEPLTESTGLLSGAAAGSSASSLSATAAGVGATGLAVGAGLATTAVVNRLKEKGAVLPGTDYVGPGNPINIDAPRHEADAIAKEHDVGYAEVSKEQKYEKFAASIRRLDEHARLQFAKDWEHAGRWQSLVGKYGLQAKNLIEDILGHPIYPSFTGKWGNLIIHHLINALTGVG</sequence>
<organism evidence="3">
    <name type="scientific">Phoenicurus auroreus ambidensovirus</name>
    <dbReference type="NCBI Taxonomy" id="2794456"/>
    <lineage>
        <taxon>Viruses</taxon>
        <taxon>Monodnaviria</taxon>
        <taxon>Shotokuvirae</taxon>
        <taxon>Cossaviricota</taxon>
        <taxon>Quintoviricetes</taxon>
        <taxon>Piccovirales</taxon>
        <taxon>Parvoviridae</taxon>
        <taxon>Densovirinae</taxon>
        <taxon>Ambidensovirus</taxon>
    </lineage>
</organism>
<name>A0A8A4XBU6_9VIRU</name>
<protein>
    <submittedName>
        <fullName evidence="3">Structural protein</fullName>
    </submittedName>
</protein>
<evidence type="ECO:0000313" key="3">
    <source>
        <dbReference type="EMBL" id="QTE03703.1"/>
    </source>
</evidence>
<dbReference type="EMBL" id="MW046340">
    <property type="protein sequence ID" value="QTE03703.1"/>
    <property type="molecule type" value="Genomic_DNA"/>
</dbReference>
<evidence type="ECO:0000256" key="1">
    <source>
        <dbReference type="SAM" id="MobiDB-lite"/>
    </source>
</evidence>
<proteinExistence type="predicted"/>
<feature type="compositionally biased region" description="Polar residues" evidence="1">
    <location>
        <begin position="10"/>
        <end position="20"/>
    </location>
</feature>
<feature type="compositionally biased region" description="Polar residues" evidence="1">
    <location>
        <begin position="61"/>
        <end position="71"/>
    </location>
</feature>
<feature type="region of interest" description="Disordered" evidence="1">
    <location>
        <begin position="1"/>
        <end position="96"/>
    </location>
</feature>